<keyword evidence="2" id="KW-1185">Reference proteome</keyword>
<evidence type="ECO:0000313" key="2">
    <source>
        <dbReference type="Proteomes" id="UP001299596"/>
    </source>
</evidence>
<gene>
    <name evidence="1" type="ORF">K6T79_18700</name>
</gene>
<accession>A0ABU5XLB3</accession>
<reference evidence="1 2" key="1">
    <citation type="submission" date="2023-12" db="EMBL/GenBank/DDBJ databases">
        <title>Description of new species of Mycobacterium terrae complex isolated from sewage at the Sao Paulo Zoological Park Foundation in Brazil.</title>
        <authorList>
            <person name="Romagnoli C.L."/>
            <person name="Conceicao E.C."/>
            <person name="Machado E."/>
            <person name="Barreto L.B.P.F."/>
            <person name="Sharma A."/>
            <person name="Silva N.M."/>
            <person name="Marques L.E."/>
            <person name="Juliana M.A."/>
            <person name="Lourenco M.C.S."/>
            <person name="Digiampietri L.A."/>
            <person name="Suffys P.N."/>
            <person name="Viana-Niero C."/>
        </authorList>
    </citation>
    <scope>NUCLEOTIDE SEQUENCE [LARGE SCALE GENOMIC DNA]</scope>
    <source>
        <strain evidence="1 2">MYC098</strain>
    </source>
</reference>
<proteinExistence type="predicted"/>
<dbReference type="RefSeq" id="WP_329780339.1">
    <property type="nucleotide sequence ID" value="NZ_JAYJJR010000013.1"/>
</dbReference>
<dbReference type="EMBL" id="JAYJJR010000013">
    <property type="protein sequence ID" value="MEB3023076.1"/>
    <property type="molecule type" value="Genomic_DNA"/>
</dbReference>
<sequence>MPANGTLMTDYNAGELPHPDDNRFVLEIDPDRNEAEIIFSDHLAFHAEYARQDEQSGRTADNPWASITDANGYLTDQAKSKLTGALSQLLADRGIAGVSTVYASGSEFDDAPSYVVGFWSTFAAGETFDSWFSRIGWPIIAAVINSTDPGTFNWPYVFNALRFA</sequence>
<name>A0ABU5XLB3_9MYCO</name>
<organism evidence="1 2">
    <name type="scientific">[Mycobacterium] crassicus</name>
    <dbReference type="NCBI Taxonomy" id="2872309"/>
    <lineage>
        <taxon>Bacteria</taxon>
        <taxon>Bacillati</taxon>
        <taxon>Actinomycetota</taxon>
        <taxon>Actinomycetes</taxon>
        <taxon>Mycobacteriales</taxon>
        <taxon>Mycobacteriaceae</taxon>
        <taxon>Mycolicibacter</taxon>
    </lineage>
</organism>
<dbReference type="Proteomes" id="UP001299596">
    <property type="component" value="Unassembled WGS sequence"/>
</dbReference>
<comment type="caution">
    <text evidence="1">The sequence shown here is derived from an EMBL/GenBank/DDBJ whole genome shotgun (WGS) entry which is preliminary data.</text>
</comment>
<evidence type="ECO:0000313" key="1">
    <source>
        <dbReference type="EMBL" id="MEB3023076.1"/>
    </source>
</evidence>
<protein>
    <submittedName>
        <fullName evidence="1">Uncharacterized protein</fullName>
    </submittedName>
</protein>